<feature type="compositionally biased region" description="Basic and acidic residues" evidence="1">
    <location>
        <begin position="498"/>
        <end position="508"/>
    </location>
</feature>
<gene>
    <name evidence="2" type="ORF">CBR_g6503</name>
</gene>
<feature type="region of interest" description="Disordered" evidence="1">
    <location>
        <begin position="247"/>
        <end position="384"/>
    </location>
</feature>
<evidence type="ECO:0000313" key="3">
    <source>
        <dbReference type="Proteomes" id="UP000265515"/>
    </source>
</evidence>
<reference evidence="2 3" key="1">
    <citation type="journal article" date="2018" name="Cell">
        <title>The Chara Genome: Secondary Complexity and Implications for Plant Terrestrialization.</title>
        <authorList>
            <person name="Nishiyama T."/>
            <person name="Sakayama H."/>
            <person name="Vries J.D."/>
            <person name="Buschmann H."/>
            <person name="Saint-Marcoux D."/>
            <person name="Ullrich K.K."/>
            <person name="Haas F.B."/>
            <person name="Vanderstraeten L."/>
            <person name="Becker D."/>
            <person name="Lang D."/>
            <person name="Vosolsobe S."/>
            <person name="Rombauts S."/>
            <person name="Wilhelmsson P.K.I."/>
            <person name="Janitza P."/>
            <person name="Kern R."/>
            <person name="Heyl A."/>
            <person name="Rumpler F."/>
            <person name="Villalobos L.I.A.C."/>
            <person name="Clay J.M."/>
            <person name="Skokan R."/>
            <person name="Toyoda A."/>
            <person name="Suzuki Y."/>
            <person name="Kagoshima H."/>
            <person name="Schijlen E."/>
            <person name="Tajeshwar N."/>
            <person name="Catarino B."/>
            <person name="Hetherington A.J."/>
            <person name="Saltykova A."/>
            <person name="Bonnot C."/>
            <person name="Breuninger H."/>
            <person name="Symeonidi A."/>
            <person name="Radhakrishnan G.V."/>
            <person name="Van Nieuwerburgh F."/>
            <person name="Deforce D."/>
            <person name="Chang C."/>
            <person name="Karol K.G."/>
            <person name="Hedrich R."/>
            <person name="Ulvskov P."/>
            <person name="Glockner G."/>
            <person name="Delwiche C.F."/>
            <person name="Petrasek J."/>
            <person name="Van de Peer Y."/>
            <person name="Friml J."/>
            <person name="Beilby M."/>
            <person name="Dolan L."/>
            <person name="Kohara Y."/>
            <person name="Sugano S."/>
            <person name="Fujiyama A."/>
            <person name="Delaux P.-M."/>
            <person name="Quint M."/>
            <person name="TheiBen G."/>
            <person name="Hagemann M."/>
            <person name="Harholt J."/>
            <person name="Dunand C."/>
            <person name="Zachgo S."/>
            <person name="Langdale J."/>
            <person name="Maumus F."/>
            <person name="Straeten D.V.D."/>
            <person name="Gould S.B."/>
            <person name="Rensing S.A."/>
        </authorList>
    </citation>
    <scope>NUCLEOTIDE SEQUENCE [LARGE SCALE GENOMIC DNA]</scope>
    <source>
        <strain evidence="2 3">S276</strain>
    </source>
</reference>
<feature type="compositionally biased region" description="Basic and acidic residues" evidence="1">
    <location>
        <begin position="73"/>
        <end position="105"/>
    </location>
</feature>
<protein>
    <submittedName>
        <fullName evidence="2">Uncharacterized protein</fullName>
    </submittedName>
</protein>
<accession>A0A388KJY6</accession>
<dbReference type="AlphaFoldDB" id="A0A388KJY6"/>
<feature type="region of interest" description="Disordered" evidence="1">
    <location>
        <begin position="489"/>
        <end position="576"/>
    </location>
</feature>
<dbReference type="Gramene" id="GBG70375">
    <property type="protein sequence ID" value="GBG70375"/>
    <property type="gene ID" value="CBR_g6503"/>
</dbReference>
<sequence length="605" mass="68539">MDDHPMYGLLVGFSLWKALWRLLFPLGFWHTFSCRVDTRGGASTKPYTKEEEEKMAAILQERKEKKEAKKKALKEEQAAKLKKIEEEMAKEKERIQKEEERKLKEVEEEEEDETPLQRKKEQYSGSRDEEMEKQISKSDFTKTAMPRGGKGTRPPQRPLGASGGYERHGPRHRESTLEYDGGDIELFLDNFWEHARRMGWTVTQGIERLRGVGRFEGGLRRSLAHTQEEPPAFEGPLRELESHLDISQWRASPRGEEHGEQEEEVPREEVPREEVPREEVQDTWRERGLGDEGRREGKEVIEVGEGTPPQTPAMGLRLGDAPGSTYQAGERLQREETFIRKGPFARRESRKEERKGSSEPRQGPPMGRVFLEPEEARAQRQAERKAFEFRAPTEVATLPVAAAGPVVPLPVEEGRPPSSSEPAQGSAGGFMSVLLEAVHTMQEEVSLFSPEQSIEEPLEREMEIEAEGAIEGGLQRLGTPEYGPEEIEEQPMAVPGKTLERRPQRLDTPEYVPATGDLRSRLGSWATGSGFGGPTPGMEKQEVVSTTTPRSEQEGMVSTLVESPSSPPPQSRKKKFKRKVDQLCFYYKRGMHLALDCLEFLEDKA</sequence>
<name>A0A388KJY6_CHABU</name>
<feature type="compositionally biased region" description="Basic and acidic residues" evidence="1">
    <location>
        <begin position="165"/>
        <end position="176"/>
    </location>
</feature>
<dbReference type="Proteomes" id="UP000265515">
    <property type="component" value="Unassembled WGS sequence"/>
</dbReference>
<feature type="compositionally biased region" description="Basic and acidic residues" evidence="1">
    <location>
        <begin position="331"/>
        <end position="358"/>
    </location>
</feature>
<evidence type="ECO:0000313" key="2">
    <source>
        <dbReference type="EMBL" id="GBG70375.1"/>
    </source>
</evidence>
<comment type="caution">
    <text evidence="2">The sequence shown here is derived from an EMBL/GenBank/DDBJ whole genome shotgun (WGS) entry which is preliminary data.</text>
</comment>
<evidence type="ECO:0000256" key="1">
    <source>
        <dbReference type="SAM" id="MobiDB-lite"/>
    </source>
</evidence>
<feature type="compositionally biased region" description="Basic and acidic residues" evidence="1">
    <location>
        <begin position="115"/>
        <end position="140"/>
    </location>
</feature>
<dbReference type="EMBL" id="BFEA01000129">
    <property type="protein sequence ID" value="GBG70375.1"/>
    <property type="molecule type" value="Genomic_DNA"/>
</dbReference>
<feature type="region of interest" description="Disordered" evidence="1">
    <location>
        <begin position="62"/>
        <end position="177"/>
    </location>
</feature>
<organism evidence="2 3">
    <name type="scientific">Chara braunii</name>
    <name type="common">Braun's stonewort</name>
    <dbReference type="NCBI Taxonomy" id="69332"/>
    <lineage>
        <taxon>Eukaryota</taxon>
        <taxon>Viridiplantae</taxon>
        <taxon>Streptophyta</taxon>
        <taxon>Charophyceae</taxon>
        <taxon>Charales</taxon>
        <taxon>Characeae</taxon>
        <taxon>Chara</taxon>
    </lineage>
</organism>
<feature type="compositionally biased region" description="Basic and acidic residues" evidence="1">
    <location>
        <begin position="267"/>
        <end position="301"/>
    </location>
</feature>
<feature type="compositionally biased region" description="Basic and acidic residues" evidence="1">
    <location>
        <begin position="374"/>
        <end position="384"/>
    </location>
</feature>
<keyword evidence="3" id="KW-1185">Reference proteome</keyword>
<proteinExistence type="predicted"/>